<dbReference type="PANTHER" id="PTHR46206:SF6">
    <property type="entry name" value="CYTOCHROME P450 MONOOXYGENASE AN1598-RELATED"/>
    <property type="match status" value="1"/>
</dbReference>
<dbReference type="GO" id="GO:0016705">
    <property type="term" value="F:oxidoreductase activity, acting on paired donors, with incorporation or reduction of molecular oxygen"/>
    <property type="evidence" value="ECO:0007669"/>
    <property type="project" value="InterPro"/>
</dbReference>
<evidence type="ECO:0000313" key="9">
    <source>
        <dbReference type="Proteomes" id="UP000246702"/>
    </source>
</evidence>
<dbReference type="GeneID" id="37111709"/>
<evidence type="ECO:0000256" key="6">
    <source>
        <dbReference type="ARBA" id="ARBA00023033"/>
    </source>
</evidence>
<organism evidence="8 9">
    <name type="scientific">Aspergillus sclerotioniger CBS 115572</name>
    <dbReference type="NCBI Taxonomy" id="1450535"/>
    <lineage>
        <taxon>Eukaryota</taxon>
        <taxon>Fungi</taxon>
        <taxon>Dikarya</taxon>
        <taxon>Ascomycota</taxon>
        <taxon>Pezizomycotina</taxon>
        <taxon>Eurotiomycetes</taxon>
        <taxon>Eurotiomycetidae</taxon>
        <taxon>Eurotiales</taxon>
        <taxon>Aspergillaceae</taxon>
        <taxon>Aspergillus</taxon>
        <taxon>Aspergillus subgen. Circumdati</taxon>
    </lineage>
</organism>
<dbReference type="OrthoDB" id="1844152at2759"/>
<dbReference type="EMBL" id="MSFK01000001">
    <property type="protein sequence ID" value="PWY96731.1"/>
    <property type="molecule type" value="Genomic_DNA"/>
</dbReference>
<keyword evidence="6" id="KW-0503">Monooxygenase</keyword>
<keyword evidence="3 7" id="KW-0479">Metal-binding</keyword>
<protein>
    <submittedName>
        <fullName evidence="8">Putative cytochrome P450</fullName>
    </submittedName>
</protein>
<evidence type="ECO:0000313" key="8">
    <source>
        <dbReference type="EMBL" id="PWY96731.1"/>
    </source>
</evidence>
<evidence type="ECO:0000256" key="7">
    <source>
        <dbReference type="PIRSR" id="PIRSR602401-1"/>
    </source>
</evidence>
<feature type="binding site" description="axial binding residue" evidence="7">
    <location>
        <position position="430"/>
    </location>
    <ligand>
        <name>heme</name>
        <dbReference type="ChEBI" id="CHEBI:30413"/>
    </ligand>
    <ligandPart>
        <name>Fe</name>
        <dbReference type="ChEBI" id="CHEBI:18248"/>
    </ligandPart>
</feature>
<keyword evidence="4" id="KW-0560">Oxidoreductase</keyword>
<dbReference type="GO" id="GO:0020037">
    <property type="term" value="F:heme binding"/>
    <property type="evidence" value="ECO:0007669"/>
    <property type="project" value="InterPro"/>
</dbReference>
<evidence type="ECO:0000256" key="3">
    <source>
        <dbReference type="ARBA" id="ARBA00022723"/>
    </source>
</evidence>
<dbReference type="Pfam" id="PF00067">
    <property type="entry name" value="p450"/>
    <property type="match status" value="1"/>
</dbReference>
<keyword evidence="5 7" id="KW-0408">Iron</keyword>
<evidence type="ECO:0000256" key="1">
    <source>
        <dbReference type="ARBA" id="ARBA00001971"/>
    </source>
</evidence>
<evidence type="ECO:0000256" key="2">
    <source>
        <dbReference type="ARBA" id="ARBA00010617"/>
    </source>
</evidence>
<dbReference type="GO" id="GO:0004497">
    <property type="term" value="F:monooxygenase activity"/>
    <property type="evidence" value="ECO:0007669"/>
    <property type="project" value="UniProtKB-KW"/>
</dbReference>
<sequence>MRPTFLTTTTTGNAAVTAPFVGSRHAWLARWEFFQSAQLVLQKGYSQYKDQPWKLTGNDVVVLPHKYLDEIRKLPVQRANAMKANLDNMQSKFTHLEILNSTRLFVHVLKRKLNPQLAILIPTVRRELDAAFTKEIPQSISEDEWTSVEAFHTLHKIVGRISARIFGGRELRDDEHWLNAAEGYLNNIFATAISIRLVPYGFKTLASWFLPCSWEISWNFWKAKRILLPYIRYRKRIIAQRADEISRMGKSEFPDVLQYLIEQAEGRDAEPLSLAAMVLSLSLASNHTTAMALTECLYDLCAHPEYQDELRQEVQDAIEADGGWRKTTLLRMRRLDSFMKESQRMHPPSLMGYKRKIIEATQLSDGLHLPAGAHVEFAIVPIQHDSVADPTRFDGLRYYRMRQTPAEAHRHQFATTSNSVLHFGHGQNSCPGRFMASNVIKMVLGTLLTEYDFKLDQTVRPDGISAFEYNFPNPTARVLLRKKKKKAPSPDGPTDL</sequence>
<proteinExistence type="inferred from homology"/>
<dbReference type="Gene3D" id="1.10.630.10">
    <property type="entry name" value="Cytochrome P450"/>
    <property type="match status" value="1"/>
</dbReference>
<evidence type="ECO:0000256" key="4">
    <source>
        <dbReference type="ARBA" id="ARBA00023002"/>
    </source>
</evidence>
<dbReference type="CDD" id="cd11041">
    <property type="entry name" value="CYP503A1-like"/>
    <property type="match status" value="1"/>
</dbReference>
<dbReference type="SUPFAM" id="SSF48264">
    <property type="entry name" value="Cytochrome P450"/>
    <property type="match status" value="1"/>
</dbReference>
<dbReference type="InterPro" id="IPR002401">
    <property type="entry name" value="Cyt_P450_E_grp-I"/>
</dbReference>
<accession>A0A317XET4</accession>
<dbReference type="GO" id="GO:0005506">
    <property type="term" value="F:iron ion binding"/>
    <property type="evidence" value="ECO:0007669"/>
    <property type="project" value="InterPro"/>
</dbReference>
<comment type="similarity">
    <text evidence="2">Belongs to the cytochrome P450 family.</text>
</comment>
<dbReference type="InterPro" id="IPR001128">
    <property type="entry name" value="Cyt_P450"/>
</dbReference>
<dbReference type="PRINTS" id="PR00463">
    <property type="entry name" value="EP450I"/>
</dbReference>
<evidence type="ECO:0000256" key="5">
    <source>
        <dbReference type="ARBA" id="ARBA00023004"/>
    </source>
</evidence>
<reference evidence="8 9" key="1">
    <citation type="submission" date="2016-12" db="EMBL/GenBank/DDBJ databases">
        <title>The genomes of Aspergillus section Nigri reveals drivers in fungal speciation.</title>
        <authorList>
            <consortium name="DOE Joint Genome Institute"/>
            <person name="Vesth T.C."/>
            <person name="Nybo J."/>
            <person name="Theobald S."/>
            <person name="Brandl J."/>
            <person name="Frisvad J.C."/>
            <person name="Nielsen K.F."/>
            <person name="Lyhne E.K."/>
            <person name="Kogle M.E."/>
            <person name="Kuo A."/>
            <person name="Riley R."/>
            <person name="Clum A."/>
            <person name="Nolan M."/>
            <person name="Lipzen A."/>
            <person name="Salamov A."/>
            <person name="Henrissat B."/>
            <person name="Wiebenga A."/>
            <person name="De Vries R.P."/>
            <person name="Grigoriev I.V."/>
            <person name="Mortensen U.H."/>
            <person name="Andersen M.R."/>
            <person name="Baker S.E."/>
        </authorList>
    </citation>
    <scope>NUCLEOTIDE SEQUENCE [LARGE SCALE GENOMIC DNA]</scope>
    <source>
        <strain evidence="8 9">CBS 115572</strain>
    </source>
</reference>
<dbReference type="Proteomes" id="UP000246702">
    <property type="component" value="Unassembled WGS sequence"/>
</dbReference>
<dbReference type="PANTHER" id="PTHR46206">
    <property type="entry name" value="CYTOCHROME P450"/>
    <property type="match status" value="1"/>
</dbReference>
<comment type="caution">
    <text evidence="8">The sequence shown here is derived from an EMBL/GenBank/DDBJ whole genome shotgun (WGS) entry which is preliminary data.</text>
</comment>
<dbReference type="RefSeq" id="XP_025473492.1">
    <property type="nucleotide sequence ID" value="XM_025609566.1"/>
</dbReference>
<gene>
    <name evidence="8" type="ORF">BO94DRAFT_506209</name>
</gene>
<dbReference type="InterPro" id="IPR036396">
    <property type="entry name" value="Cyt_P450_sf"/>
</dbReference>
<dbReference type="AlphaFoldDB" id="A0A317XET4"/>
<keyword evidence="7" id="KW-0349">Heme</keyword>
<name>A0A317XET4_9EURO</name>
<keyword evidence="9" id="KW-1185">Reference proteome</keyword>
<dbReference type="GO" id="GO:0019748">
    <property type="term" value="P:secondary metabolic process"/>
    <property type="evidence" value="ECO:0007669"/>
    <property type="project" value="UniProtKB-ARBA"/>
</dbReference>
<dbReference type="STRING" id="1450535.A0A317XET4"/>
<comment type="cofactor">
    <cofactor evidence="1 7">
        <name>heme</name>
        <dbReference type="ChEBI" id="CHEBI:30413"/>
    </cofactor>
</comment>